<dbReference type="SFLD" id="SFLDS00029">
    <property type="entry name" value="Radical_SAM"/>
    <property type="match status" value="1"/>
</dbReference>
<comment type="cofactor">
    <cofactor evidence="6">
        <name>[4Fe-4S] cluster</name>
        <dbReference type="ChEBI" id="CHEBI:49883"/>
    </cofactor>
    <text evidence="6">Binds 1 [4Fe-4S] cluster. The cluster is coordinated with 3 cysteines and an exchangeable S-adenosyl-L-methionine.</text>
</comment>
<feature type="domain" description="Radical SAM core" evidence="7">
    <location>
        <begin position="81"/>
        <end position="303"/>
    </location>
</feature>
<keyword evidence="1" id="KW-0004">4Fe-4S</keyword>
<keyword evidence="3 6" id="KW-0479">Metal-binding</keyword>
<dbReference type="PANTHER" id="PTHR30352">
    <property type="entry name" value="PYRUVATE FORMATE-LYASE-ACTIVATING ENZYME"/>
    <property type="match status" value="1"/>
</dbReference>
<feature type="binding site" evidence="6">
    <location>
        <position position="96"/>
    </location>
    <ligand>
        <name>[4Fe-4S] cluster</name>
        <dbReference type="ChEBI" id="CHEBI:49883"/>
        <note>4Fe-4S-S-AdoMet</note>
    </ligand>
</feature>
<dbReference type="PATRIC" id="fig|294671.3.peg.1698"/>
<dbReference type="InterPro" id="IPR027596">
    <property type="entry name" value="AmmeMemoSam_rS"/>
</dbReference>
<dbReference type="KEGG" id="mol:YLM1_1632"/>
<feature type="binding site" evidence="6">
    <location>
        <position position="100"/>
    </location>
    <ligand>
        <name>[4Fe-4S] cluster</name>
        <dbReference type="ChEBI" id="CHEBI:49883"/>
        <note>4Fe-4S-S-AdoMet</note>
    </ligand>
</feature>
<dbReference type="GO" id="GO:0051539">
    <property type="term" value="F:4 iron, 4 sulfur cluster binding"/>
    <property type="evidence" value="ECO:0007669"/>
    <property type="project" value="UniProtKB-KW"/>
</dbReference>
<dbReference type="SUPFAM" id="SSF102114">
    <property type="entry name" value="Radical SAM enzymes"/>
    <property type="match status" value="1"/>
</dbReference>
<dbReference type="Proteomes" id="UP000066376">
    <property type="component" value="Chromosome"/>
</dbReference>
<dbReference type="Gene3D" id="3.20.20.70">
    <property type="entry name" value="Aldolase class I"/>
    <property type="match status" value="1"/>
</dbReference>
<dbReference type="AlphaFoldDB" id="A0A126R284"/>
<dbReference type="InterPro" id="IPR013785">
    <property type="entry name" value="Aldolase_TIM"/>
</dbReference>
<dbReference type="Proteomes" id="UP000183442">
    <property type="component" value="Unassembled WGS sequence"/>
</dbReference>
<organism evidence="8 10">
    <name type="scientific">Methanobrevibacter olleyae</name>
    <dbReference type="NCBI Taxonomy" id="294671"/>
    <lineage>
        <taxon>Archaea</taxon>
        <taxon>Methanobacteriati</taxon>
        <taxon>Methanobacteriota</taxon>
        <taxon>Methanomada group</taxon>
        <taxon>Methanobacteria</taxon>
        <taxon>Methanobacteriales</taxon>
        <taxon>Methanobacteriaceae</taxon>
        <taxon>Methanobrevibacter</taxon>
    </lineage>
</organism>
<dbReference type="SFLD" id="SFLDG01101">
    <property type="entry name" value="Uncharacterised_Radical_SAM_Su"/>
    <property type="match status" value="1"/>
</dbReference>
<dbReference type="PROSITE" id="PS51918">
    <property type="entry name" value="RADICAL_SAM"/>
    <property type="match status" value="1"/>
</dbReference>
<evidence type="ECO:0000256" key="6">
    <source>
        <dbReference type="PIRSR" id="PIRSR004869-50"/>
    </source>
</evidence>
<dbReference type="GO" id="GO:0046872">
    <property type="term" value="F:metal ion binding"/>
    <property type="evidence" value="ECO:0007669"/>
    <property type="project" value="UniProtKB-KW"/>
</dbReference>
<keyword evidence="4 6" id="KW-0408">Iron</keyword>
<evidence type="ECO:0000259" key="7">
    <source>
        <dbReference type="PROSITE" id="PS51918"/>
    </source>
</evidence>
<dbReference type="InterPro" id="IPR058240">
    <property type="entry name" value="rSAM_sf"/>
</dbReference>
<dbReference type="GeneID" id="28489945"/>
<dbReference type="PANTHER" id="PTHR30352:SF5">
    <property type="entry name" value="PYRUVATE FORMATE-LYASE 1-ACTIVATING ENZYME"/>
    <property type="match status" value="1"/>
</dbReference>
<dbReference type="NCBIfam" id="TIGR04337">
    <property type="entry name" value="AmmeMemoSam_rS"/>
    <property type="match status" value="1"/>
</dbReference>
<dbReference type="InterPro" id="IPR034457">
    <property type="entry name" value="Organic_radical-activating"/>
</dbReference>
<dbReference type="CDD" id="cd01335">
    <property type="entry name" value="Radical_SAM"/>
    <property type="match status" value="1"/>
</dbReference>
<reference evidence="8 10" key="1">
    <citation type="journal article" date="2016" name="Genome Announc.">
        <title>Draft Genome Sequence of the Rumen Methanogen Methanobrevibacter olleyae YLM1.</title>
        <authorList>
            <person name="Kelly W.J."/>
            <person name="Li D."/>
            <person name="Lambie S.C."/>
            <person name="Cox F."/>
            <person name="Attwood G.T."/>
            <person name="Altermann E."/>
            <person name="Leahy S.C."/>
        </authorList>
    </citation>
    <scope>NUCLEOTIDE SEQUENCE [LARGE SCALE GENOMIC DNA]</scope>
    <source>
        <strain evidence="8 10">YLM1</strain>
    </source>
</reference>
<gene>
    <name evidence="9" type="ORF">SAMN02910297_01137</name>
    <name evidence="8" type="ORF">YLM1_1632</name>
</gene>
<evidence type="ECO:0000313" key="9">
    <source>
        <dbReference type="EMBL" id="SFL52838.1"/>
    </source>
</evidence>
<reference evidence="10" key="2">
    <citation type="submission" date="2016-02" db="EMBL/GenBank/DDBJ databases">
        <title>The draft genome sequence of the rumen methanogen Methanobrevibacter olleyae YLM1.</title>
        <authorList>
            <consortium name="New Zealand Agricultural Greenhouse Gas Research Centre/Pastoral Greenhouse Gas Research Consortium"/>
            <person name="Kelly W.J."/>
            <person name="Li D."/>
            <person name="Lambie S.C."/>
            <person name="Attwood G.T."/>
            <person name="Altermann E."/>
            <person name="Leahy S.C."/>
        </authorList>
    </citation>
    <scope>NUCLEOTIDE SEQUENCE [LARGE SCALE GENOMIC DNA]</scope>
    <source>
        <strain evidence="10">YLM1</strain>
    </source>
</reference>
<proteinExistence type="predicted"/>
<accession>A0A126R284</accession>
<keyword evidence="5 6" id="KW-0411">Iron-sulfur</keyword>
<evidence type="ECO:0000256" key="2">
    <source>
        <dbReference type="ARBA" id="ARBA00022691"/>
    </source>
</evidence>
<feature type="binding site" evidence="6">
    <location>
        <position position="103"/>
    </location>
    <ligand>
        <name>[4Fe-4S] cluster</name>
        <dbReference type="ChEBI" id="CHEBI:49883"/>
        <note>4Fe-4S-S-AdoMet</note>
    </ligand>
</feature>
<evidence type="ECO:0000313" key="8">
    <source>
        <dbReference type="EMBL" id="AMK16187.1"/>
    </source>
</evidence>
<evidence type="ECO:0000256" key="5">
    <source>
        <dbReference type="ARBA" id="ARBA00023014"/>
    </source>
</evidence>
<reference evidence="9" key="4">
    <citation type="submission" date="2016-10" db="EMBL/GenBank/DDBJ databases">
        <authorList>
            <person name="de Groot N.N."/>
        </authorList>
    </citation>
    <scope>NUCLEOTIDE SEQUENCE [LARGE SCALE GENOMIC DNA]</scope>
    <source>
        <strain evidence="9">DSM 16632</strain>
    </source>
</reference>
<evidence type="ECO:0000256" key="4">
    <source>
        <dbReference type="ARBA" id="ARBA00023004"/>
    </source>
</evidence>
<keyword evidence="2 6" id="KW-0949">S-adenosyl-L-methionine</keyword>
<dbReference type="RefSeq" id="WP_074798548.1">
    <property type="nucleotide sequence ID" value="NZ_CP014265.1"/>
</dbReference>
<dbReference type="EMBL" id="FOTL01000017">
    <property type="protein sequence ID" value="SFL52838.1"/>
    <property type="molecule type" value="Genomic_DNA"/>
</dbReference>
<dbReference type="STRING" id="294671.YLM1_1632"/>
<dbReference type="OrthoDB" id="5682at2157"/>
<sequence>MLYESKFYTKLYDENFDLNNNHNKNKKIVQCNLCGKMCKIASNSYGFCNSQKNIDGKLYSCNYHRIANYHIDPIEKKPLYHFLPCSSTFSIGGFGCNFSCLNCQNYILSRNSYNLNNSIEILPETIVKNAINEDCLSISWTYNEPTPYFHFAEETSLLAHRKNLKNVYVSNGYMSEESLDETLKFIDAFNIDLKFFDDRLYRKICGGKLDIVLDNLKTIYDAKNKYGTHLEISTLLINDLNTKKDHIKSISNFILDELGPEVPLHFSRFFPMYKMNDKSPTKIEYLLKAKEIAIDMGLDYVYLGNMKGDKNTYCPNCGEILIERERYCNMDKNKIKDSHCINCGYKLNFIL</sequence>
<protein>
    <submittedName>
        <fullName evidence="8">Glycyl-radical enzyme activating protein</fullName>
    </submittedName>
    <submittedName>
        <fullName evidence="9">Pyruvate formate lyase activating enzyme</fullName>
    </submittedName>
</protein>
<dbReference type="PIRSF" id="PIRSF004869">
    <property type="entry name" value="PflX_prd"/>
    <property type="match status" value="1"/>
</dbReference>
<name>A0A126R284_METOL</name>
<keyword evidence="9" id="KW-0456">Lyase</keyword>
<evidence type="ECO:0000256" key="3">
    <source>
        <dbReference type="ARBA" id="ARBA00022723"/>
    </source>
</evidence>
<evidence type="ECO:0000313" key="11">
    <source>
        <dbReference type="Proteomes" id="UP000183442"/>
    </source>
</evidence>
<evidence type="ECO:0000313" key="10">
    <source>
        <dbReference type="Proteomes" id="UP000066376"/>
    </source>
</evidence>
<dbReference type="EMBL" id="CP014265">
    <property type="protein sequence ID" value="AMK16187.1"/>
    <property type="molecule type" value="Genomic_DNA"/>
</dbReference>
<dbReference type="GO" id="GO:0016829">
    <property type="term" value="F:lyase activity"/>
    <property type="evidence" value="ECO:0007669"/>
    <property type="project" value="UniProtKB-KW"/>
</dbReference>
<keyword evidence="9" id="KW-0670">Pyruvate</keyword>
<dbReference type="Pfam" id="PF04055">
    <property type="entry name" value="Radical_SAM"/>
    <property type="match status" value="1"/>
</dbReference>
<evidence type="ECO:0000256" key="1">
    <source>
        <dbReference type="ARBA" id="ARBA00022485"/>
    </source>
</evidence>
<keyword evidence="10" id="KW-1185">Reference proteome</keyword>
<dbReference type="InterPro" id="IPR016431">
    <property type="entry name" value="Pyrv-formate_lyase-activ_prd"/>
</dbReference>
<dbReference type="InterPro" id="IPR007197">
    <property type="entry name" value="rSAM"/>
</dbReference>
<reference evidence="11" key="3">
    <citation type="submission" date="2016-10" db="EMBL/GenBank/DDBJ databases">
        <authorList>
            <person name="Varghese N."/>
        </authorList>
    </citation>
    <scope>NUCLEOTIDE SEQUENCE [LARGE SCALE GENOMIC DNA]</scope>
    <source>
        <strain evidence="11">DSM 16632</strain>
    </source>
</reference>